<dbReference type="PANTHER" id="PTHR43179">
    <property type="entry name" value="RHAMNOSYLTRANSFERASE WBBL"/>
    <property type="match status" value="1"/>
</dbReference>
<feature type="domain" description="Glycosyltransferase 2-like" evidence="1">
    <location>
        <begin position="5"/>
        <end position="160"/>
    </location>
</feature>
<dbReference type="InterPro" id="IPR001173">
    <property type="entry name" value="Glyco_trans_2-like"/>
</dbReference>
<dbReference type="SUPFAM" id="SSF53448">
    <property type="entry name" value="Nucleotide-diphospho-sugar transferases"/>
    <property type="match status" value="1"/>
</dbReference>
<comment type="caution">
    <text evidence="2">The sequence shown here is derived from an EMBL/GenBank/DDBJ whole genome shotgun (WGS) entry which is preliminary data.</text>
</comment>
<dbReference type="InterPro" id="IPR029044">
    <property type="entry name" value="Nucleotide-diphossugar_trans"/>
</dbReference>
<name>A0A0G0G9G6_9BACT</name>
<dbReference type="GO" id="GO:0016740">
    <property type="term" value="F:transferase activity"/>
    <property type="evidence" value="ECO:0007669"/>
    <property type="project" value="UniProtKB-KW"/>
</dbReference>
<dbReference type="CDD" id="cd04186">
    <property type="entry name" value="GT_2_like_c"/>
    <property type="match status" value="1"/>
</dbReference>
<proteinExistence type="predicted"/>
<keyword evidence="2" id="KW-0808">Transferase</keyword>
<dbReference type="PANTHER" id="PTHR43179:SF7">
    <property type="entry name" value="RHAMNOSYLTRANSFERASE WBBL"/>
    <property type="match status" value="1"/>
</dbReference>
<dbReference type="Pfam" id="PF00535">
    <property type="entry name" value="Glycos_transf_2"/>
    <property type="match status" value="1"/>
</dbReference>
<dbReference type="Proteomes" id="UP000034917">
    <property type="component" value="Unassembled WGS sequence"/>
</dbReference>
<reference evidence="2 3" key="1">
    <citation type="journal article" date="2015" name="Nature">
        <title>rRNA introns, odd ribosomes, and small enigmatic genomes across a large radiation of phyla.</title>
        <authorList>
            <person name="Brown C.T."/>
            <person name="Hug L.A."/>
            <person name="Thomas B.C."/>
            <person name="Sharon I."/>
            <person name="Castelle C.J."/>
            <person name="Singh A."/>
            <person name="Wilkins M.J."/>
            <person name="Williams K.H."/>
            <person name="Banfield J.F."/>
        </authorList>
    </citation>
    <scope>NUCLEOTIDE SEQUENCE [LARGE SCALE GENOMIC DNA]</scope>
</reference>
<gene>
    <name evidence="2" type="ORF">US40_C0002G0146</name>
</gene>
<dbReference type="EMBL" id="LBSV01000002">
    <property type="protein sequence ID" value="KKQ26612.1"/>
    <property type="molecule type" value="Genomic_DNA"/>
</dbReference>
<evidence type="ECO:0000313" key="3">
    <source>
        <dbReference type="Proteomes" id="UP000034917"/>
    </source>
</evidence>
<organism evidence="2 3">
    <name type="scientific">Candidatus Roizmanbacteria bacterium GW2011_GWC2_37_13</name>
    <dbReference type="NCBI Taxonomy" id="1618486"/>
    <lineage>
        <taxon>Bacteria</taxon>
        <taxon>Candidatus Roizmaniibacteriota</taxon>
    </lineage>
</organism>
<dbReference type="AlphaFoldDB" id="A0A0G0G9G6"/>
<accession>A0A0G0G9G6</accession>
<dbReference type="Gene3D" id="3.90.550.10">
    <property type="entry name" value="Spore Coat Polysaccharide Biosynthesis Protein SpsA, Chain A"/>
    <property type="match status" value="1"/>
</dbReference>
<evidence type="ECO:0000313" key="2">
    <source>
        <dbReference type="EMBL" id="KKQ26612.1"/>
    </source>
</evidence>
<protein>
    <submittedName>
        <fullName evidence="2">Glycosyl transferase family 2</fullName>
    </submittedName>
</protein>
<sequence length="294" mass="34076">MIDLSIIIVSFNTEKITNKCLVNLKKNLKKYPLNYQVIVVDNRSEDGSIAMLKKMANDWKNLKIILAKKNLGFGKANNLGVNNSKGKYILYLNSDAIVTDIDFNDLINVFETRQDIGALTVKVVLSTGEIDPASHRGFPTLWRSFSYFLGFEKIFMNIPILNMIFGGYHLVNLNLREIHEIDVPTGAFLFSRRDIIDKIGGFDRDYFAYGEDIEMAFQIKKLGYKIIYYPLWQVLHLKSVSGLKKTDKKIRKKTSFHFYDSMKIFYRKHYAENHSWLTNKLVYLTIDLKSKLAK</sequence>
<evidence type="ECO:0000259" key="1">
    <source>
        <dbReference type="Pfam" id="PF00535"/>
    </source>
</evidence>